<organism evidence="1">
    <name type="scientific">Caldithrix abyssi</name>
    <dbReference type="NCBI Taxonomy" id="187145"/>
    <lineage>
        <taxon>Bacteria</taxon>
        <taxon>Pseudomonadati</taxon>
        <taxon>Calditrichota</taxon>
        <taxon>Calditrichia</taxon>
        <taxon>Calditrichales</taxon>
        <taxon>Calditrichaceae</taxon>
        <taxon>Caldithrix</taxon>
    </lineage>
</organism>
<reference evidence="1" key="1">
    <citation type="journal article" date="2020" name="mSystems">
        <title>Genome- and Community-Level Interaction Insights into Carbon Utilization and Element Cycling Functions of Hydrothermarchaeota in Hydrothermal Sediment.</title>
        <authorList>
            <person name="Zhou Z."/>
            <person name="Liu Y."/>
            <person name="Xu W."/>
            <person name="Pan J."/>
            <person name="Luo Z.H."/>
            <person name="Li M."/>
        </authorList>
    </citation>
    <scope>NUCLEOTIDE SEQUENCE [LARGE SCALE GENOMIC DNA]</scope>
    <source>
        <strain evidence="1">HyVt-527</strain>
    </source>
</reference>
<dbReference type="Proteomes" id="UP000886124">
    <property type="component" value="Unassembled WGS sequence"/>
</dbReference>
<sequence>MKLTDTSEAGLEKLICTALTGSSCQSGESGSRVAEQRPPYGGAGYFCGDSGDYDRDYCVDLYQLMVFMKDTQPEIASALD</sequence>
<comment type="caution">
    <text evidence="1">The sequence shown here is derived from an EMBL/GenBank/DDBJ whole genome shotgun (WGS) entry which is preliminary data.</text>
</comment>
<gene>
    <name evidence="1" type="ORF">ENJ89_04485</name>
</gene>
<evidence type="ECO:0000313" key="1">
    <source>
        <dbReference type="EMBL" id="HHJ52430.1"/>
    </source>
</evidence>
<dbReference type="PROSITE" id="PS51257">
    <property type="entry name" value="PROKAR_LIPOPROTEIN"/>
    <property type="match status" value="1"/>
</dbReference>
<protein>
    <submittedName>
        <fullName evidence="1">Uncharacterized protein</fullName>
    </submittedName>
</protein>
<dbReference type="AlphaFoldDB" id="A0A7V5PPK7"/>
<proteinExistence type="predicted"/>
<dbReference type="EMBL" id="DROD01000304">
    <property type="protein sequence ID" value="HHJ52430.1"/>
    <property type="molecule type" value="Genomic_DNA"/>
</dbReference>
<accession>A0A7V5PPK7</accession>
<feature type="non-terminal residue" evidence="1">
    <location>
        <position position="80"/>
    </location>
</feature>
<name>A0A7V5PPK7_CALAY</name>